<organism evidence="1 2">
    <name type="scientific">Periplaneta americana</name>
    <name type="common">American cockroach</name>
    <name type="synonym">Blatta americana</name>
    <dbReference type="NCBI Taxonomy" id="6978"/>
    <lineage>
        <taxon>Eukaryota</taxon>
        <taxon>Metazoa</taxon>
        <taxon>Ecdysozoa</taxon>
        <taxon>Arthropoda</taxon>
        <taxon>Hexapoda</taxon>
        <taxon>Insecta</taxon>
        <taxon>Pterygota</taxon>
        <taxon>Neoptera</taxon>
        <taxon>Polyneoptera</taxon>
        <taxon>Dictyoptera</taxon>
        <taxon>Blattodea</taxon>
        <taxon>Blattoidea</taxon>
        <taxon>Blattidae</taxon>
        <taxon>Blattinae</taxon>
        <taxon>Periplaneta</taxon>
    </lineage>
</organism>
<accession>A0ABQ8SR07</accession>
<evidence type="ECO:0000313" key="1">
    <source>
        <dbReference type="EMBL" id="KAJ4436630.1"/>
    </source>
</evidence>
<proteinExistence type="predicted"/>
<comment type="caution">
    <text evidence="1">The sequence shown here is derived from an EMBL/GenBank/DDBJ whole genome shotgun (WGS) entry which is preliminary data.</text>
</comment>
<gene>
    <name evidence="1" type="ORF">ANN_16761</name>
</gene>
<dbReference type="EMBL" id="JAJSOF020000021">
    <property type="protein sequence ID" value="KAJ4436630.1"/>
    <property type="molecule type" value="Genomic_DNA"/>
</dbReference>
<sequence>MMIETGLILLRIGPMAGLCEGGNEPPGSLKATLYGAETWTLRRSKEKRLEPFEMWIWRRMERVKWTDRIRNEAVLERVDEERMVLKLISKDKGLCTVCECEITICRKYYVERHCNSRKHKDNIARTLKVMIPSTSKSVSNAKSEFAKDLCAIMIKANILFEDLKKKYTKQRIPNQTTLRKDYISDCYENTLGYIRRSINGNKIWVSIDETTDVTGRFVANVIVGILSRDNPGKTFLLTAEVLDKVNHNSIVVFFHNAVCLLWPLEVKSKTYYC</sequence>
<reference evidence="1 2" key="1">
    <citation type="journal article" date="2022" name="Allergy">
        <title>Genome assembly and annotation of Periplaneta americana reveal a comprehensive cockroach allergen profile.</title>
        <authorList>
            <person name="Wang L."/>
            <person name="Xiong Q."/>
            <person name="Saelim N."/>
            <person name="Wang L."/>
            <person name="Nong W."/>
            <person name="Wan A.T."/>
            <person name="Shi M."/>
            <person name="Liu X."/>
            <person name="Cao Q."/>
            <person name="Hui J.H.L."/>
            <person name="Sookrung N."/>
            <person name="Leung T.F."/>
            <person name="Tungtrongchitr A."/>
            <person name="Tsui S.K.W."/>
        </authorList>
    </citation>
    <scope>NUCLEOTIDE SEQUENCE [LARGE SCALE GENOMIC DNA]</scope>
    <source>
        <strain evidence="1">PWHHKU_190912</strain>
    </source>
</reference>
<keyword evidence="2" id="KW-1185">Reference proteome</keyword>
<protein>
    <submittedName>
        <fullName evidence="1">Uncharacterized protein</fullName>
    </submittedName>
</protein>
<dbReference type="Proteomes" id="UP001148838">
    <property type="component" value="Unassembled WGS sequence"/>
</dbReference>
<name>A0ABQ8SR07_PERAM</name>
<evidence type="ECO:0000313" key="2">
    <source>
        <dbReference type="Proteomes" id="UP001148838"/>
    </source>
</evidence>